<dbReference type="AlphaFoldDB" id="A0A6J4TG91"/>
<sequence length="162" mass="18036">MDQRTVPASADAQATTLEETRNRIETSWQALLDAIEGVPDDLLAEPGAVGEWSVKDLFGHVAYWDERAVLAAEQVSRGEKPSHGDWEADNAREAAINAGRPLEELRTRFERSHEAVRQLLDGSASFEPAIGIGICGCLREDTWEHYDEHAADIRAWRSKRGL</sequence>
<accession>A0A6J4TG91</accession>
<reference evidence="2" key="1">
    <citation type="submission" date="2020-02" db="EMBL/GenBank/DDBJ databases">
        <authorList>
            <person name="Meier V. D."/>
        </authorList>
    </citation>
    <scope>NUCLEOTIDE SEQUENCE</scope>
    <source>
        <strain evidence="2">AVDCRST_MAG73</strain>
    </source>
</reference>
<gene>
    <name evidence="2" type="ORF">AVDCRST_MAG73-286</name>
</gene>
<dbReference type="InterPro" id="IPR034660">
    <property type="entry name" value="DinB/YfiT-like"/>
</dbReference>
<dbReference type="Pfam" id="PF12867">
    <property type="entry name" value="DinB_2"/>
    <property type="match status" value="1"/>
</dbReference>
<protein>
    <recommendedName>
        <fullName evidence="1">DinB-like domain-containing protein</fullName>
    </recommendedName>
</protein>
<dbReference type="SUPFAM" id="SSF109854">
    <property type="entry name" value="DinB/YfiT-like putative metalloenzymes"/>
    <property type="match status" value="1"/>
</dbReference>
<dbReference type="EMBL" id="CADCWE010000018">
    <property type="protein sequence ID" value="CAA9523008.1"/>
    <property type="molecule type" value="Genomic_DNA"/>
</dbReference>
<name>A0A6J4TG91_9BACT</name>
<dbReference type="Gene3D" id="1.20.120.450">
    <property type="entry name" value="dinb family like domain"/>
    <property type="match status" value="1"/>
</dbReference>
<proteinExistence type="predicted"/>
<evidence type="ECO:0000313" key="2">
    <source>
        <dbReference type="EMBL" id="CAA9523008.1"/>
    </source>
</evidence>
<evidence type="ECO:0000259" key="1">
    <source>
        <dbReference type="Pfam" id="PF12867"/>
    </source>
</evidence>
<feature type="domain" description="DinB-like" evidence="1">
    <location>
        <begin position="24"/>
        <end position="122"/>
    </location>
</feature>
<organism evidence="2">
    <name type="scientific">uncultured Thermomicrobiales bacterium</name>
    <dbReference type="NCBI Taxonomy" id="1645740"/>
    <lineage>
        <taxon>Bacteria</taxon>
        <taxon>Pseudomonadati</taxon>
        <taxon>Thermomicrobiota</taxon>
        <taxon>Thermomicrobia</taxon>
        <taxon>Thermomicrobiales</taxon>
        <taxon>environmental samples</taxon>
    </lineage>
</organism>
<dbReference type="InterPro" id="IPR024775">
    <property type="entry name" value="DinB-like"/>
</dbReference>